<evidence type="ECO:0000256" key="1">
    <source>
        <dbReference type="ARBA" id="ARBA00004651"/>
    </source>
</evidence>
<protein>
    <submittedName>
        <fullName evidence="8">GlsB/YeaQ/YmgE family stress response membrane protein</fullName>
    </submittedName>
</protein>
<accession>A0A6G8QAB6</accession>
<evidence type="ECO:0000313" key="8">
    <source>
        <dbReference type="EMBL" id="QIN83257.1"/>
    </source>
</evidence>
<feature type="transmembrane region" description="Helical" evidence="7">
    <location>
        <begin position="28"/>
        <end position="52"/>
    </location>
</feature>
<evidence type="ECO:0000313" key="9">
    <source>
        <dbReference type="Proteomes" id="UP000501452"/>
    </source>
</evidence>
<dbReference type="KEGG" id="rub:GBA63_11855"/>
<dbReference type="Pfam" id="PF04226">
    <property type="entry name" value="Transgly_assoc"/>
    <property type="match status" value="1"/>
</dbReference>
<gene>
    <name evidence="8" type="ORF">GBA63_11855</name>
</gene>
<keyword evidence="5 7" id="KW-1133">Transmembrane helix</keyword>
<dbReference type="EMBL" id="CP045119">
    <property type="protein sequence ID" value="QIN83257.1"/>
    <property type="molecule type" value="Genomic_DNA"/>
</dbReference>
<dbReference type="RefSeq" id="WP_166176368.1">
    <property type="nucleotide sequence ID" value="NZ_CP045119.1"/>
</dbReference>
<dbReference type="PANTHER" id="PTHR33884:SF3">
    <property type="entry name" value="UPF0410 PROTEIN YMGE"/>
    <property type="match status" value="1"/>
</dbReference>
<evidence type="ECO:0000256" key="6">
    <source>
        <dbReference type="ARBA" id="ARBA00023136"/>
    </source>
</evidence>
<dbReference type="GO" id="GO:0005886">
    <property type="term" value="C:plasma membrane"/>
    <property type="evidence" value="ECO:0007669"/>
    <property type="project" value="UniProtKB-SubCell"/>
</dbReference>
<evidence type="ECO:0000256" key="2">
    <source>
        <dbReference type="ARBA" id="ARBA00011006"/>
    </source>
</evidence>
<reference evidence="8 9" key="1">
    <citation type="submission" date="2019-10" db="EMBL/GenBank/DDBJ databases">
        <title>Rubrobacter sp nov SCSIO 52090 isolated from a deep-sea sediment in the South China Sea.</title>
        <authorList>
            <person name="Chen R.W."/>
        </authorList>
    </citation>
    <scope>NUCLEOTIDE SEQUENCE [LARGE SCALE GENOMIC DNA]</scope>
    <source>
        <strain evidence="8 9">SCSIO 52909</strain>
    </source>
</reference>
<keyword evidence="3" id="KW-1003">Cell membrane</keyword>
<evidence type="ECO:0000256" key="3">
    <source>
        <dbReference type="ARBA" id="ARBA00022475"/>
    </source>
</evidence>
<dbReference type="Proteomes" id="UP000501452">
    <property type="component" value="Chromosome"/>
</dbReference>
<comment type="subcellular location">
    <subcellularLocation>
        <location evidence="1">Cell membrane</location>
        <topology evidence="1">Multi-pass membrane protein</topology>
    </subcellularLocation>
</comment>
<evidence type="ECO:0000256" key="7">
    <source>
        <dbReference type="SAM" id="Phobius"/>
    </source>
</evidence>
<keyword evidence="4 7" id="KW-0812">Transmembrane</keyword>
<dbReference type="InterPro" id="IPR007341">
    <property type="entry name" value="Transgly_assoc"/>
</dbReference>
<evidence type="ECO:0000256" key="4">
    <source>
        <dbReference type="ARBA" id="ARBA00022692"/>
    </source>
</evidence>
<feature type="transmembrane region" description="Helical" evidence="7">
    <location>
        <begin position="59"/>
        <end position="80"/>
    </location>
</feature>
<dbReference type="PANTHER" id="PTHR33884">
    <property type="entry name" value="UPF0410 PROTEIN YMGE"/>
    <property type="match status" value="1"/>
</dbReference>
<evidence type="ECO:0000256" key="5">
    <source>
        <dbReference type="ARBA" id="ARBA00022989"/>
    </source>
</evidence>
<comment type="similarity">
    <text evidence="2">Belongs to the UPF0410 family.</text>
</comment>
<sequence>MGAILGAIIIGGIAGALAKLIMPGDDPGGIIVTILIGIAGAFVGSFITVNLLGMGGGGFIWSIIVATIGAIILLAIYRLIVGRRTAR</sequence>
<organism evidence="8 9">
    <name type="scientific">Rubrobacter tropicus</name>
    <dbReference type="NCBI Taxonomy" id="2653851"/>
    <lineage>
        <taxon>Bacteria</taxon>
        <taxon>Bacillati</taxon>
        <taxon>Actinomycetota</taxon>
        <taxon>Rubrobacteria</taxon>
        <taxon>Rubrobacterales</taxon>
        <taxon>Rubrobacteraceae</taxon>
        <taxon>Rubrobacter</taxon>
    </lineage>
</organism>
<keyword evidence="9" id="KW-1185">Reference proteome</keyword>
<keyword evidence="6 7" id="KW-0472">Membrane</keyword>
<name>A0A6G8QAB6_9ACTN</name>
<dbReference type="AlphaFoldDB" id="A0A6G8QAB6"/>
<proteinExistence type="inferred from homology"/>